<accession>A0A4Y2HU75</accession>
<dbReference type="EMBL" id="BGPR01002167">
    <property type="protein sequence ID" value="GBM68900.1"/>
    <property type="molecule type" value="Genomic_DNA"/>
</dbReference>
<evidence type="ECO:0000313" key="1">
    <source>
        <dbReference type="EMBL" id="GBM68900.1"/>
    </source>
</evidence>
<dbReference type="AlphaFoldDB" id="A0A4Y2HU75"/>
<dbReference type="Proteomes" id="UP000499080">
    <property type="component" value="Unassembled WGS sequence"/>
</dbReference>
<keyword evidence="2" id="KW-1185">Reference proteome</keyword>
<proteinExistence type="predicted"/>
<protein>
    <submittedName>
        <fullName evidence="1">Uncharacterized protein</fullName>
    </submittedName>
</protein>
<evidence type="ECO:0000313" key="2">
    <source>
        <dbReference type="Proteomes" id="UP000499080"/>
    </source>
</evidence>
<comment type="caution">
    <text evidence="1">The sequence shown here is derived from an EMBL/GenBank/DDBJ whole genome shotgun (WGS) entry which is preliminary data.</text>
</comment>
<name>A0A4Y2HU75_ARAVE</name>
<sequence length="92" mass="10772">MSNCRKSCAPVVFPLGNERFLHQQQSYGEAFGCDETNPVFMPIVYFMSTPRFILFSSNLGVYHRHSEKGGFPPFSYIRRNSWQDAKKRKKFK</sequence>
<gene>
    <name evidence="1" type="ORF">AVEN_117470_1</name>
</gene>
<organism evidence="1 2">
    <name type="scientific">Araneus ventricosus</name>
    <name type="common">Orbweaver spider</name>
    <name type="synonym">Epeira ventricosa</name>
    <dbReference type="NCBI Taxonomy" id="182803"/>
    <lineage>
        <taxon>Eukaryota</taxon>
        <taxon>Metazoa</taxon>
        <taxon>Ecdysozoa</taxon>
        <taxon>Arthropoda</taxon>
        <taxon>Chelicerata</taxon>
        <taxon>Arachnida</taxon>
        <taxon>Araneae</taxon>
        <taxon>Araneomorphae</taxon>
        <taxon>Entelegynae</taxon>
        <taxon>Araneoidea</taxon>
        <taxon>Araneidae</taxon>
        <taxon>Araneus</taxon>
    </lineage>
</organism>
<reference evidence="1 2" key="1">
    <citation type="journal article" date="2019" name="Sci. Rep.">
        <title>Orb-weaving spider Araneus ventricosus genome elucidates the spidroin gene catalogue.</title>
        <authorList>
            <person name="Kono N."/>
            <person name="Nakamura H."/>
            <person name="Ohtoshi R."/>
            <person name="Moran D.A.P."/>
            <person name="Shinohara A."/>
            <person name="Yoshida Y."/>
            <person name="Fujiwara M."/>
            <person name="Mori M."/>
            <person name="Tomita M."/>
            <person name="Arakawa K."/>
        </authorList>
    </citation>
    <scope>NUCLEOTIDE SEQUENCE [LARGE SCALE GENOMIC DNA]</scope>
</reference>